<gene>
    <name evidence="1" type="ORF">TNO020_70323</name>
</gene>
<dbReference type="Proteomes" id="UP000234211">
    <property type="component" value="Unassembled WGS sequence"/>
</dbReference>
<accession>A0A2H1YKK0</accession>
<dbReference type="AlphaFoldDB" id="A0A2H1YKK0"/>
<proteinExistence type="predicted"/>
<name>A0A2H1YKK0_9FLAO</name>
<evidence type="ECO:0000313" key="1">
    <source>
        <dbReference type="EMBL" id="SOS76013.1"/>
    </source>
</evidence>
<dbReference type="OrthoDB" id="1191337at2"/>
<protein>
    <submittedName>
        <fullName evidence="1">Uncharacterized protein</fullName>
    </submittedName>
</protein>
<keyword evidence="2" id="KW-1185">Reference proteome</keyword>
<sequence length="80" mass="8915">MIIFYTQNKNVKTNLKSKQAGRISTMPRKLASKKVLPVSICDAVCSSNCIKPKSSCCNKYQKKGINCKRCPLTFDIKIAS</sequence>
<dbReference type="RefSeq" id="WP_101918628.1">
    <property type="nucleotide sequence ID" value="NZ_JAJGWS010000004.1"/>
</dbReference>
<evidence type="ECO:0000313" key="2">
    <source>
        <dbReference type="Proteomes" id="UP000234211"/>
    </source>
</evidence>
<organism evidence="1 2">
    <name type="scientific">Tenacibaculum piscium</name>
    <dbReference type="NCBI Taxonomy" id="1458515"/>
    <lineage>
        <taxon>Bacteria</taxon>
        <taxon>Pseudomonadati</taxon>
        <taxon>Bacteroidota</taxon>
        <taxon>Flavobacteriia</taxon>
        <taxon>Flavobacteriales</taxon>
        <taxon>Flavobacteriaceae</taxon>
        <taxon>Tenacibaculum</taxon>
    </lineage>
</organism>
<reference evidence="2" key="1">
    <citation type="submission" date="2017-11" db="EMBL/GenBank/DDBJ databases">
        <authorList>
            <person name="Duchaud E."/>
        </authorList>
    </citation>
    <scope>NUCLEOTIDE SEQUENCE [LARGE SCALE GENOMIC DNA]</scope>
    <source>
        <strain evidence="2">Tenacibaculum sp. TNO020</strain>
    </source>
</reference>
<dbReference type="EMBL" id="OENF01000042">
    <property type="protein sequence ID" value="SOS76013.1"/>
    <property type="molecule type" value="Genomic_DNA"/>
</dbReference>